<dbReference type="NCBIfam" id="TIGR00338">
    <property type="entry name" value="serB"/>
    <property type="match status" value="1"/>
</dbReference>
<dbReference type="AlphaFoldDB" id="A0A8S1H9V3"/>
<evidence type="ECO:0000256" key="3">
    <source>
        <dbReference type="ARBA" id="ARBA00009184"/>
    </source>
</evidence>
<dbReference type="FunFam" id="1.10.150.210:FF:000003">
    <property type="entry name" value="Phosphoserine phosphatase SerB"/>
    <property type="match status" value="1"/>
</dbReference>
<feature type="active site" description="Proton donor" evidence="12">
    <location>
        <position position="116"/>
    </location>
</feature>
<evidence type="ECO:0000256" key="8">
    <source>
        <dbReference type="ARBA" id="ARBA00022801"/>
    </source>
</evidence>
<keyword evidence="10" id="KW-0718">Serine biosynthesis</keyword>
<dbReference type="OrthoDB" id="27226at2759"/>
<feature type="compositionally biased region" description="Basic and acidic residues" evidence="13">
    <location>
        <begin position="19"/>
        <end position="36"/>
    </location>
</feature>
<keyword evidence="15" id="KW-1185">Reference proteome</keyword>
<dbReference type="EMBL" id="CAJGYM010000030">
    <property type="protein sequence ID" value="CAD6192813.1"/>
    <property type="molecule type" value="Genomic_DNA"/>
</dbReference>
<name>A0A8S1H9V3_9PELO</name>
<dbReference type="SUPFAM" id="SSF56784">
    <property type="entry name" value="HAD-like"/>
    <property type="match status" value="1"/>
</dbReference>
<evidence type="ECO:0000256" key="7">
    <source>
        <dbReference type="ARBA" id="ARBA00022723"/>
    </source>
</evidence>
<dbReference type="InterPro" id="IPR023214">
    <property type="entry name" value="HAD_sf"/>
</dbReference>
<comment type="caution">
    <text evidence="14">The sequence shown here is derived from an EMBL/GenBank/DDBJ whole genome shotgun (WGS) entry which is preliminary data.</text>
</comment>
<comment type="pathway">
    <text evidence="2">Amino-acid biosynthesis; L-serine biosynthesis; L-serine from 3-phospho-D-glycerate: step 3/3.</text>
</comment>
<keyword evidence="7" id="KW-0479">Metal-binding</keyword>
<evidence type="ECO:0000256" key="6">
    <source>
        <dbReference type="ARBA" id="ARBA00022605"/>
    </source>
</evidence>
<dbReference type="GO" id="GO:0036424">
    <property type="term" value="F:L-phosphoserine phosphatase activity"/>
    <property type="evidence" value="ECO:0007669"/>
    <property type="project" value="InterPro"/>
</dbReference>
<feature type="region of interest" description="Disordered" evidence="13">
    <location>
        <begin position="1"/>
        <end position="36"/>
    </location>
</feature>
<accession>A0A8S1H9V3</accession>
<dbReference type="Gene3D" id="1.10.150.210">
    <property type="entry name" value="Phosphoserine phosphatase, domain 2"/>
    <property type="match status" value="1"/>
</dbReference>
<proteinExistence type="inferred from homology"/>
<comment type="similarity">
    <text evidence="3">Belongs to the HAD-like hydrolase superfamily. SerB family.</text>
</comment>
<evidence type="ECO:0000256" key="4">
    <source>
        <dbReference type="ARBA" id="ARBA00012640"/>
    </source>
</evidence>
<evidence type="ECO:0000256" key="13">
    <source>
        <dbReference type="SAM" id="MobiDB-lite"/>
    </source>
</evidence>
<dbReference type="FunFam" id="3.40.50.1000:FF:000077">
    <property type="entry name" value="Phosphoserine phosphatase, chloroplastic"/>
    <property type="match status" value="1"/>
</dbReference>
<keyword evidence="6" id="KW-0028">Amino-acid biosynthesis</keyword>
<dbReference type="Proteomes" id="UP000835052">
    <property type="component" value="Unassembled WGS sequence"/>
</dbReference>
<dbReference type="InterPro" id="IPR050582">
    <property type="entry name" value="HAD-like_SerB"/>
</dbReference>
<evidence type="ECO:0000313" key="15">
    <source>
        <dbReference type="Proteomes" id="UP000835052"/>
    </source>
</evidence>
<dbReference type="CDD" id="cd04309">
    <property type="entry name" value="HAD_PSP_eu"/>
    <property type="match status" value="1"/>
</dbReference>
<evidence type="ECO:0000256" key="10">
    <source>
        <dbReference type="ARBA" id="ARBA00023299"/>
    </source>
</evidence>
<evidence type="ECO:0000256" key="2">
    <source>
        <dbReference type="ARBA" id="ARBA00005135"/>
    </source>
</evidence>
<evidence type="ECO:0000256" key="9">
    <source>
        <dbReference type="ARBA" id="ARBA00022842"/>
    </source>
</evidence>
<keyword evidence="9" id="KW-0460">Magnesium</keyword>
<dbReference type="Gene3D" id="3.40.50.1000">
    <property type="entry name" value="HAD superfamily/HAD-like"/>
    <property type="match status" value="1"/>
</dbReference>
<evidence type="ECO:0000256" key="12">
    <source>
        <dbReference type="PIRSR" id="PIRSR604469-1"/>
    </source>
</evidence>
<dbReference type="GO" id="GO:0005737">
    <property type="term" value="C:cytoplasm"/>
    <property type="evidence" value="ECO:0007669"/>
    <property type="project" value="TreeGrafter"/>
</dbReference>
<dbReference type="Pfam" id="PF00702">
    <property type="entry name" value="Hydrolase"/>
    <property type="match status" value="1"/>
</dbReference>
<reference evidence="14" key="1">
    <citation type="submission" date="2020-10" db="EMBL/GenBank/DDBJ databases">
        <authorList>
            <person name="Kikuchi T."/>
        </authorList>
    </citation>
    <scope>NUCLEOTIDE SEQUENCE</scope>
    <source>
        <strain evidence="14">NKZ352</strain>
    </source>
</reference>
<dbReference type="PANTHER" id="PTHR43344:SF2">
    <property type="entry name" value="PHOSPHOSERINE PHOSPHATASE"/>
    <property type="match status" value="1"/>
</dbReference>
<comment type="cofactor">
    <cofactor evidence="1">
        <name>Mg(2+)</name>
        <dbReference type="ChEBI" id="CHEBI:18420"/>
    </cofactor>
</comment>
<dbReference type="GO" id="GO:0006564">
    <property type="term" value="P:L-serine biosynthetic process"/>
    <property type="evidence" value="ECO:0007669"/>
    <property type="project" value="UniProtKB-KW"/>
</dbReference>
<protein>
    <recommendedName>
        <fullName evidence="5">Phosphoserine phosphatase</fullName>
        <ecNumber evidence="4">3.1.3.3</ecNumber>
    </recommendedName>
    <alternativeName>
        <fullName evidence="11">O-phosphoserine phosphohydrolase</fullName>
    </alternativeName>
</protein>
<dbReference type="GO" id="GO:0000287">
    <property type="term" value="F:magnesium ion binding"/>
    <property type="evidence" value="ECO:0007669"/>
    <property type="project" value="TreeGrafter"/>
</dbReference>
<dbReference type="InterPro" id="IPR004469">
    <property type="entry name" value="PSP"/>
</dbReference>
<dbReference type="NCBIfam" id="TIGR01488">
    <property type="entry name" value="HAD-SF-IB"/>
    <property type="match status" value="1"/>
</dbReference>
<dbReference type="PANTHER" id="PTHR43344">
    <property type="entry name" value="PHOSPHOSERINE PHOSPHATASE"/>
    <property type="match status" value="1"/>
</dbReference>
<keyword evidence="8" id="KW-0378">Hydrolase</keyword>
<organism evidence="14 15">
    <name type="scientific">Caenorhabditis auriculariae</name>
    <dbReference type="NCBI Taxonomy" id="2777116"/>
    <lineage>
        <taxon>Eukaryota</taxon>
        <taxon>Metazoa</taxon>
        <taxon>Ecdysozoa</taxon>
        <taxon>Nematoda</taxon>
        <taxon>Chromadorea</taxon>
        <taxon>Rhabditida</taxon>
        <taxon>Rhabditina</taxon>
        <taxon>Rhabditomorpha</taxon>
        <taxon>Rhabditoidea</taxon>
        <taxon>Rhabditidae</taxon>
        <taxon>Peloderinae</taxon>
        <taxon>Caenorhabditis</taxon>
    </lineage>
</organism>
<sequence>MRARCGIASRRPSKQRQRGAVERRRTGEHERTGDRTYDLVLPSPPPFHCSSLPLLRRSPASNTTPRAHSLIRMMSVAYPTKIAASPIAIAENLQESAEERTRRFWRTADAVCFDVDSTVCQDEAIDELAAFLGVGEAVANVTRSAMNGNARFRDALSARLQVMKPSLDQLESYANNTKPKLTPGIKELVSKLHSRGVDVYLVSGGFRKLIVPVAKLLGVDRERIFANEILFDQNKNYCGFDTTELTSDSGSKDVGKPAVISLLKEKFGYSKVVMVGDGATDMEACPPADAFIGFGGNQVREAVKSRASWFVTDFDVLRAELDLKD</sequence>
<evidence type="ECO:0000256" key="11">
    <source>
        <dbReference type="ARBA" id="ARBA00031693"/>
    </source>
</evidence>
<dbReference type="InterPro" id="IPR036412">
    <property type="entry name" value="HAD-like_sf"/>
</dbReference>
<dbReference type="EC" id="3.1.3.3" evidence="4"/>
<evidence type="ECO:0000313" key="14">
    <source>
        <dbReference type="EMBL" id="CAD6192813.1"/>
    </source>
</evidence>
<feature type="active site" description="Nucleophile" evidence="12">
    <location>
        <position position="114"/>
    </location>
</feature>
<evidence type="ECO:0000256" key="5">
    <source>
        <dbReference type="ARBA" id="ARBA00015196"/>
    </source>
</evidence>
<gene>
    <name evidence="14" type="ORF">CAUJ_LOCUS8732</name>
</gene>
<evidence type="ECO:0000256" key="1">
    <source>
        <dbReference type="ARBA" id="ARBA00001946"/>
    </source>
</evidence>